<feature type="coiled-coil region" evidence="1">
    <location>
        <begin position="56"/>
        <end position="83"/>
    </location>
</feature>
<dbReference type="InterPro" id="IPR046703">
    <property type="entry name" value="DUF6776"/>
</dbReference>
<keyword evidence="2" id="KW-0472">Membrane</keyword>
<comment type="caution">
    <text evidence="3">The sequence shown here is derived from an EMBL/GenBank/DDBJ whole genome shotgun (WGS) entry which is preliminary data.</text>
</comment>
<evidence type="ECO:0000313" key="3">
    <source>
        <dbReference type="EMBL" id="MCC8364391.1"/>
    </source>
</evidence>
<feature type="transmembrane region" description="Helical" evidence="2">
    <location>
        <begin position="23"/>
        <end position="45"/>
    </location>
</feature>
<gene>
    <name evidence="3" type="ORF">LK996_15065</name>
</gene>
<reference evidence="3" key="1">
    <citation type="submission" date="2021-10" db="EMBL/GenBank/DDBJ databases">
        <authorList>
            <person name="Lyu M."/>
            <person name="Wang X."/>
            <person name="Meng X."/>
            <person name="Xu K."/>
        </authorList>
    </citation>
    <scope>NUCLEOTIDE SEQUENCE</scope>
    <source>
        <strain evidence="3">A6</strain>
    </source>
</reference>
<dbReference type="Pfam" id="PF20567">
    <property type="entry name" value="DUF6776"/>
    <property type="match status" value="1"/>
</dbReference>
<evidence type="ECO:0000256" key="2">
    <source>
        <dbReference type="SAM" id="Phobius"/>
    </source>
</evidence>
<sequence>MEPAARPPQFEIVQRTKGRMPYWAWPVLTLVVGLLVGGLLAWWLARPEAGSPQARMADADRRLREQQVVIAELQQRVSTLTRSDQISRDANQDVQGMLADKDEQIASLRADVAFYERFVGSGGERKGLSVHSAEFEKEPGGSWRYQVVLTQSLNRGAISQGQMKFDVEGVQDGRLTTVKWDELQQTPGAPGQEYAFRYFQRLTGSLVLPAGFTPQRVKVALRGKGANVDTALAWTLMSSPGEQ</sequence>
<name>A0ABS8JLB1_9GAMM</name>
<dbReference type="EMBL" id="JAJGAK010000004">
    <property type="protein sequence ID" value="MCC8364391.1"/>
    <property type="molecule type" value="Genomic_DNA"/>
</dbReference>
<keyword evidence="2" id="KW-0812">Transmembrane</keyword>
<dbReference type="Proteomes" id="UP001165293">
    <property type="component" value="Unassembled WGS sequence"/>
</dbReference>
<evidence type="ECO:0000256" key="1">
    <source>
        <dbReference type="SAM" id="Coils"/>
    </source>
</evidence>
<evidence type="ECO:0000313" key="4">
    <source>
        <dbReference type="Proteomes" id="UP001165293"/>
    </source>
</evidence>
<proteinExistence type="predicted"/>
<keyword evidence="4" id="KW-1185">Reference proteome</keyword>
<keyword evidence="2" id="KW-1133">Transmembrane helix</keyword>
<evidence type="ECO:0008006" key="5">
    <source>
        <dbReference type="Google" id="ProtNLM"/>
    </source>
</evidence>
<dbReference type="RefSeq" id="WP_230528183.1">
    <property type="nucleotide sequence ID" value="NZ_JAJGAK010000004.1"/>
</dbReference>
<organism evidence="3 4">
    <name type="scientific">Noviluteimonas lactosilytica</name>
    <dbReference type="NCBI Taxonomy" id="2888523"/>
    <lineage>
        <taxon>Bacteria</taxon>
        <taxon>Pseudomonadati</taxon>
        <taxon>Pseudomonadota</taxon>
        <taxon>Gammaproteobacteria</taxon>
        <taxon>Lysobacterales</taxon>
        <taxon>Lysobacteraceae</taxon>
        <taxon>Noviluteimonas</taxon>
    </lineage>
</organism>
<protein>
    <recommendedName>
        <fullName evidence="5">Transmembrane protein</fullName>
    </recommendedName>
</protein>
<accession>A0ABS8JLB1</accession>
<keyword evidence="1" id="KW-0175">Coiled coil</keyword>